<comment type="subcellular location">
    <subcellularLocation>
        <location evidence="9">Cell membrane</location>
        <topology evidence="9">Multi-pass membrane protein</topology>
    </subcellularLocation>
</comment>
<dbReference type="EC" id="3.4.23.36" evidence="9"/>
<gene>
    <name evidence="9" type="primary">lspA</name>
    <name evidence="12" type="ORF">EBM89_12225</name>
</gene>
<keyword evidence="13" id="KW-1185">Reference proteome</keyword>
<dbReference type="PANTHER" id="PTHR33695:SF1">
    <property type="entry name" value="LIPOPROTEIN SIGNAL PEPTIDASE"/>
    <property type="match status" value="1"/>
</dbReference>
<feature type="active site" evidence="9">
    <location>
        <position position="170"/>
    </location>
</feature>
<feature type="transmembrane region" description="Helical" evidence="9">
    <location>
        <begin position="164"/>
        <end position="185"/>
    </location>
</feature>
<comment type="function">
    <text evidence="9">This protein specifically catalyzes the removal of signal peptides from prolipoproteins.</text>
</comment>
<dbReference type="GO" id="GO:0005886">
    <property type="term" value="C:plasma membrane"/>
    <property type="evidence" value="ECO:0007669"/>
    <property type="project" value="UniProtKB-SubCell"/>
</dbReference>
<dbReference type="InterPro" id="IPR001872">
    <property type="entry name" value="Peptidase_A8"/>
</dbReference>
<evidence type="ECO:0000256" key="10">
    <source>
        <dbReference type="RuleBase" id="RU004181"/>
    </source>
</evidence>
<keyword evidence="2 9" id="KW-1003">Cell membrane</keyword>
<accession>A0A3M2J6E8</accession>
<evidence type="ECO:0000256" key="5">
    <source>
        <dbReference type="ARBA" id="ARBA00022750"/>
    </source>
</evidence>
<reference evidence="12 13" key="1">
    <citation type="submission" date="2018-10" db="EMBL/GenBank/DDBJ databases">
        <title>Isolation, diversity and antifungal activity of actinobacteria from wheat.</title>
        <authorList>
            <person name="Han C."/>
        </authorList>
    </citation>
    <scope>NUCLEOTIDE SEQUENCE [LARGE SCALE GENOMIC DNA]</scope>
    <source>
        <strain evidence="12 13">NEAU-YY56</strain>
    </source>
</reference>
<evidence type="ECO:0000256" key="11">
    <source>
        <dbReference type="SAM" id="MobiDB-lite"/>
    </source>
</evidence>
<evidence type="ECO:0000256" key="2">
    <source>
        <dbReference type="ARBA" id="ARBA00022475"/>
    </source>
</evidence>
<dbReference type="PROSITE" id="PS00855">
    <property type="entry name" value="SPASE_II"/>
    <property type="match status" value="1"/>
</dbReference>
<feature type="transmembrane region" description="Helical" evidence="9">
    <location>
        <begin position="84"/>
        <end position="112"/>
    </location>
</feature>
<evidence type="ECO:0000256" key="6">
    <source>
        <dbReference type="ARBA" id="ARBA00022801"/>
    </source>
</evidence>
<feature type="region of interest" description="Disordered" evidence="11">
    <location>
        <begin position="1"/>
        <end position="31"/>
    </location>
</feature>
<dbReference type="EMBL" id="RFFI01000064">
    <property type="protein sequence ID" value="RMI08999.1"/>
    <property type="molecule type" value="Genomic_DNA"/>
</dbReference>
<dbReference type="RefSeq" id="WP_122149702.1">
    <property type="nucleotide sequence ID" value="NZ_RFFI01000064.1"/>
</dbReference>
<keyword evidence="6 9" id="KW-0378">Hydrolase</keyword>
<keyword evidence="7 9" id="KW-1133">Transmembrane helix</keyword>
<comment type="caution">
    <text evidence="9">Lacks conserved residue(s) required for the propagation of feature annotation.</text>
</comment>
<evidence type="ECO:0000256" key="7">
    <source>
        <dbReference type="ARBA" id="ARBA00022989"/>
    </source>
</evidence>
<evidence type="ECO:0000313" key="13">
    <source>
        <dbReference type="Proteomes" id="UP000269289"/>
    </source>
</evidence>
<evidence type="ECO:0000313" key="12">
    <source>
        <dbReference type="EMBL" id="RMI08999.1"/>
    </source>
</evidence>
<feature type="transmembrane region" description="Helical" evidence="9">
    <location>
        <begin position="124"/>
        <end position="144"/>
    </location>
</feature>
<comment type="catalytic activity">
    <reaction evidence="9">
        <text>Release of signal peptides from bacterial membrane prolipoproteins. Hydrolyzes -Xaa-Yaa-Zaa-|-(S,diacylglyceryl)Cys-, in which Xaa is hydrophobic (preferably Leu), and Yaa (Ala or Ser) and Zaa (Gly or Ala) have small, neutral side chains.</text>
        <dbReference type="EC" id="3.4.23.36"/>
    </reaction>
</comment>
<dbReference type="OrthoDB" id="4308908at2"/>
<keyword evidence="8 9" id="KW-0472">Membrane</keyword>
<feature type="compositionally biased region" description="Pro residues" evidence="11">
    <location>
        <begin position="1"/>
        <end position="12"/>
    </location>
</feature>
<evidence type="ECO:0000256" key="1">
    <source>
        <dbReference type="ARBA" id="ARBA00006139"/>
    </source>
</evidence>
<comment type="similarity">
    <text evidence="1 9 10">Belongs to the peptidase A8 family.</text>
</comment>
<dbReference type="GO" id="GO:0006508">
    <property type="term" value="P:proteolysis"/>
    <property type="evidence" value="ECO:0007669"/>
    <property type="project" value="UniProtKB-KW"/>
</dbReference>
<keyword evidence="3 9" id="KW-0645">Protease</keyword>
<dbReference type="UniPathway" id="UPA00665"/>
<evidence type="ECO:0000256" key="8">
    <source>
        <dbReference type="ARBA" id="ARBA00023136"/>
    </source>
</evidence>
<comment type="pathway">
    <text evidence="9">Protein modification; lipoprotein biosynthesis (signal peptide cleavage).</text>
</comment>
<dbReference type="GO" id="GO:0004190">
    <property type="term" value="F:aspartic-type endopeptidase activity"/>
    <property type="evidence" value="ECO:0007669"/>
    <property type="project" value="UniProtKB-UniRule"/>
</dbReference>
<dbReference type="Proteomes" id="UP000269289">
    <property type="component" value="Unassembled WGS sequence"/>
</dbReference>
<evidence type="ECO:0000256" key="9">
    <source>
        <dbReference type="HAMAP-Rule" id="MF_00161"/>
    </source>
</evidence>
<feature type="compositionally biased region" description="Acidic residues" evidence="11">
    <location>
        <begin position="198"/>
        <end position="212"/>
    </location>
</feature>
<evidence type="ECO:0000256" key="4">
    <source>
        <dbReference type="ARBA" id="ARBA00022692"/>
    </source>
</evidence>
<name>A0A3M2J6E8_9CELL</name>
<sequence>MSDTPGPVPDAPRPAEEPTATVPTDAAAAAGTSANPRRRLVTFLVVLAAVTLVLDQATKAWALATLDEGVRHPVLGDLLGIQLLFNPGAALGLATGTTWLLTLVAVVVVVVIVRVSRRLGSRGWALALGLLLGGALGNLTDRLIRDPGFARGHVIDFIAYADWFVGNVADIAIVVAAGLLMILSLRGVRLDGTREGADDPAEDAEAEAEADGAADGARRDG</sequence>
<proteinExistence type="inferred from homology"/>
<keyword evidence="5 9" id="KW-0064">Aspartyl protease</keyword>
<dbReference type="PANTHER" id="PTHR33695">
    <property type="entry name" value="LIPOPROTEIN SIGNAL PEPTIDASE"/>
    <property type="match status" value="1"/>
</dbReference>
<protein>
    <recommendedName>
        <fullName evidence="9">Lipoprotein signal peptidase</fullName>
        <ecNumber evidence="9">3.4.23.36</ecNumber>
    </recommendedName>
    <alternativeName>
        <fullName evidence="9">Prolipoprotein signal peptidase</fullName>
    </alternativeName>
    <alternativeName>
        <fullName evidence="9">Signal peptidase II</fullName>
        <shortName evidence="9">SPase II</shortName>
    </alternativeName>
</protein>
<feature type="region of interest" description="Disordered" evidence="11">
    <location>
        <begin position="194"/>
        <end position="221"/>
    </location>
</feature>
<evidence type="ECO:0000256" key="3">
    <source>
        <dbReference type="ARBA" id="ARBA00022670"/>
    </source>
</evidence>
<organism evidence="12 13">
    <name type="scientific">Cellulomonas triticagri</name>
    <dbReference type="NCBI Taxonomy" id="2483352"/>
    <lineage>
        <taxon>Bacteria</taxon>
        <taxon>Bacillati</taxon>
        <taxon>Actinomycetota</taxon>
        <taxon>Actinomycetes</taxon>
        <taxon>Micrococcales</taxon>
        <taxon>Cellulomonadaceae</taxon>
        <taxon>Cellulomonas</taxon>
    </lineage>
</organism>
<comment type="caution">
    <text evidence="12">The sequence shown here is derived from an EMBL/GenBank/DDBJ whole genome shotgun (WGS) entry which is preliminary data.</text>
</comment>
<feature type="compositionally biased region" description="Low complexity" evidence="11">
    <location>
        <begin position="17"/>
        <end position="31"/>
    </location>
</feature>
<dbReference type="AlphaFoldDB" id="A0A3M2J6E8"/>
<feature type="active site" evidence="9">
    <location>
        <position position="156"/>
    </location>
</feature>
<dbReference type="PRINTS" id="PR00781">
    <property type="entry name" value="LIPOSIGPTASE"/>
</dbReference>
<dbReference type="Pfam" id="PF01252">
    <property type="entry name" value="Peptidase_A8"/>
    <property type="match status" value="1"/>
</dbReference>
<dbReference type="HAMAP" id="MF_00161">
    <property type="entry name" value="LspA"/>
    <property type="match status" value="1"/>
</dbReference>
<keyword evidence="4 9" id="KW-0812">Transmembrane</keyword>